<dbReference type="InterPro" id="IPR015943">
    <property type="entry name" value="WD40/YVTN_repeat-like_dom_sf"/>
</dbReference>
<dbReference type="Gene3D" id="3.20.90.10">
    <property type="entry name" value="Tubby Protein, Chain A"/>
    <property type="match status" value="1"/>
</dbReference>
<dbReference type="OrthoDB" id="8775810at2759"/>
<dbReference type="AlphaFoldDB" id="A0A3M7QXU8"/>
<evidence type="ECO:0000256" key="5">
    <source>
        <dbReference type="ARBA" id="ARBA00022737"/>
    </source>
</evidence>
<dbReference type="PANTHER" id="PTHR16517">
    <property type="entry name" value="TUBBY-RELATED"/>
    <property type="match status" value="1"/>
</dbReference>
<feature type="repeat" description="WD" evidence="6">
    <location>
        <begin position="80"/>
        <end position="111"/>
    </location>
</feature>
<comment type="subcellular location">
    <subcellularLocation>
        <location evidence="1">Cytoplasm</location>
    </subcellularLocation>
</comment>
<keyword evidence="3" id="KW-0963">Cytoplasm</keyword>
<organism evidence="9 10">
    <name type="scientific">Brachionus plicatilis</name>
    <name type="common">Marine rotifer</name>
    <name type="synonym">Brachionus muelleri</name>
    <dbReference type="NCBI Taxonomy" id="10195"/>
    <lineage>
        <taxon>Eukaryota</taxon>
        <taxon>Metazoa</taxon>
        <taxon>Spiralia</taxon>
        <taxon>Gnathifera</taxon>
        <taxon>Rotifera</taxon>
        <taxon>Eurotatoria</taxon>
        <taxon>Monogononta</taxon>
        <taxon>Pseudotrocha</taxon>
        <taxon>Ploima</taxon>
        <taxon>Brachionidae</taxon>
        <taxon>Brachionus</taxon>
    </lineage>
</organism>
<proteinExistence type="inferred from homology"/>
<dbReference type="SUPFAM" id="SSF54518">
    <property type="entry name" value="Tubby C-terminal domain-like"/>
    <property type="match status" value="1"/>
</dbReference>
<dbReference type="SMART" id="SM00320">
    <property type="entry name" value="WD40"/>
    <property type="match status" value="4"/>
</dbReference>
<name>A0A3M7QXU8_BRAPC</name>
<evidence type="ECO:0000313" key="10">
    <source>
        <dbReference type="Proteomes" id="UP000276133"/>
    </source>
</evidence>
<evidence type="ECO:0000256" key="6">
    <source>
        <dbReference type="PROSITE-ProRule" id="PRU00221"/>
    </source>
</evidence>
<dbReference type="InterPro" id="IPR001680">
    <property type="entry name" value="WD40_rpt"/>
</dbReference>
<keyword evidence="10" id="KW-1185">Reference proteome</keyword>
<dbReference type="Gene3D" id="2.130.10.10">
    <property type="entry name" value="YVTN repeat-like/Quinoprotein amine dehydrogenase"/>
    <property type="match status" value="1"/>
</dbReference>
<dbReference type="Pfam" id="PF24797">
    <property type="entry name" value="Beta-prop_WDR35_TULP_N"/>
    <property type="match status" value="1"/>
</dbReference>
<dbReference type="SUPFAM" id="SSF50978">
    <property type="entry name" value="WD40 repeat-like"/>
    <property type="match status" value="1"/>
</dbReference>
<dbReference type="InterPro" id="IPR000007">
    <property type="entry name" value="Tubby_C"/>
</dbReference>
<dbReference type="PROSITE" id="PS50082">
    <property type="entry name" value="WD_REPEATS_2"/>
    <property type="match status" value="1"/>
</dbReference>
<dbReference type="InterPro" id="IPR025659">
    <property type="entry name" value="Tubby-like_C"/>
</dbReference>
<evidence type="ECO:0000256" key="1">
    <source>
        <dbReference type="ARBA" id="ARBA00004496"/>
    </source>
</evidence>
<dbReference type="Proteomes" id="UP000276133">
    <property type="component" value="Unassembled WGS sequence"/>
</dbReference>
<dbReference type="InterPro" id="IPR056159">
    <property type="entry name" value="Beta-prop_IFT121_TULP_N"/>
</dbReference>
<evidence type="ECO:0000256" key="2">
    <source>
        <dbReference type="ARBA" id="ARBA00007129"/>
    </source>
</evidence>
<dbReference type="STRING" id="10195.A0A3M7QXU8"/>
<protein>
    <submittedName>
        <fullName evidence="9">Tubby-related 4 isoform X1</fullName>
    </submittedName>
</protein>
<dbReference type="PRINTS" id="PR01573">
    <property type="entry name" value="SUPERTUBBY"/>
</dbReference>
<evidence type="ECO:0000256" key="3">
    <source>
        <dbReference type="ARBA" id="ARBA00022490"/>
    </source>
</evidence>
<dbReference type="InterPro" id="IPR036322">
    <property type="entry name" value="WD40_repeat_dom_sf"/>
</dbReference>
<evidence type="ECO:0000259" key="8">
    <source>
        <dbReference type="Pfam" id="PF24797"/>
    </source>
</evidence>
<comment type="caution">
    <text evidence="9">The sequence shown here is derived from an EMBL/GenBank/DDBJ whole genome shotgun (WGS) entry which is preliminary data.</text>
</comment>
<evidence type="ECO:0000259" key="7">
    <source>
        <dbReference type="Pfam" id="PF01167"/>
    </source>
</evidence>
<dbReference type="PANTHER" id="PTHR16517:SF2">
    <property type="entry name" value="TUBBY-RELATED PROTEIN 4"/>
    <property type="match status" value="1"/>
</dbReference>
<dbReference type="Pfam" id="PF01167">
    <property type="entry name" value="Tub"/>
    <property type="match status" value="1"/>
</dbReference>
<feature type="non-terminal residue" evidence="9">
    <location>
        <position position="1"/>
    </location>
</feature>
<dbReference type="GO" id="GO:0005737">
    <property type="term" value="C:cytoplasm"/>
    <property type="evidence" value="ECO:0007669"/>
    <property type="project" value="UniProtKB-SubCell"/>
</dbReference>
<feature type="domain" description="Tubby C-terminal" evidence="7">
    <location>
        <begin position="679"/>
        <end position="954"/>
    </location>
</feature>
<evidence type="ECO:0000313" key="9">
    <source>
        <dbReference type="EMBL" id="RNA15944.1"/>
    </source>
</evidence>
<keyword evidence="5" id="KW-0677">Repeat</keyword>
<accession>A0A3M7QXU8</accession>
<comment type="similarity">
    <text evidence="2">Belongs to the TUB family.</text>
</comment>
<evidence type="ECO:0000256" key="4">
    <source>
        <dbReference type="ARBA" id="ARBA00022574"/>
    </source>
</evidence>
<gene>
    <name evidence="9" type="ORF">BpHYR1_029662</name>
</gene>
<keyword evidence="4 6" id="KW-0853">WD repeat</keyword>
<reference evidence="9 10" key="1">
    <citation type="journal article" date="2018" name="Sci. Rep.">
        <title>Genomic signatures of local adaptation to the degree of environmental predictability in rotifers.</title>
        <authorList>
            <person name="Franch-Gras L."/>
            <person name="Hahn C."/>
            <person name="Garcia-Roger E.M."/>
            <person name="Carmona M.J."/>
            <person name="Serra M."/>
            <person name="Gomez A."/>
        </authorList>
    </citation>
    <scope>NUCLEOTIDE SEQUENCE [LARGE SCALE GENOMIC DNA]</scope>
    <source>
        <strain evidence="9">HYR1</strain>
    </source>
</reference>
<feature type="domain" description="IFT121/TULP4 N-terminal" evidence="8">
    <location>
        <begin position="46"/>
        <end position="210"/>
    </location>
</feature>
<sequence length="959" mass="109444">TNLDDIRSKGDDSIIKIDSNIQSLSWMSKVNILSAESPDQSQFNQEGWLATGNGNFMVGCTHTSTDHSTNLSPCRANFNLRGHKSDIKLVRWNEVYQKLASCDTKGMIYVWVKYEGRWSIELINDRGNQVTDFAWSHDGRQAAICYQDGFVLVGSVNGQRYWSNLYDLSSASINTATWTPNDAFILLGLSNGTLVLIDENGNIVNRFALGAHSITNLAYNCPKFFLKEVHEINKSSGGGGSSGEQAQRSVTRQRLSSSNFSAPSQNQAIPNIRLKSKINNSNFLIAVLFETNVIHLIKSYDLYFDPVVIETRLDAVRMEWSSCGRILCVGGHVTESLARRKGAKKTRNFVRFYSLQGALMFEVELPTCHQNNGKKSLIDKLELKQKKTSEQTNLWHNRELKYLSALTWAHNDQRLFVSCSNQLHIMRVFKKIPSLCLLAENRLKSLINESDQVGVFGLPPILQQELVHNFLSTLKMKCPNQHQLRKFVCSCVPNSERLHCTLKRINIKNNRDYYILYLEFIGGLIPLLSAKKISKIKPDFVIYEPSFTLNKNKSSWNSKNLNFSKKIPISKTFTETIENIEFVDEIRKRDDTTSMARSVSSLASLSLSDLSSTSTLDNLSHTSSTESVFIDEISQLKKLKKKLRQKNKTIEKFQKKTRFNTNRFSHKVKDNSLDMNTRTNFDYFVAKKNKRQKSKQSNTRHNHLVQVVSNFWGTKFKFYGQKYLPDEIGEIMYKTSLFHLQPRQMTITLEDLTDTIPHTEGEKMPQVANNAKKVNHSLNSSCCSLDNSIECDDFAFNLPVLQLTSPDSTQIYSDSNKEEMNCLITSDTFHDLNDTQALIDNKVNRINSDYLIKMIRDNLKIGAKTGSQKAEKKAESKKRKFTLYNKPPIWNEASQVYQLDFGGRVTQESAKNFQVEYQGKQVMQFGRIDTNAYTLDFEWPFSTVQAFSIALANITQRLK</sequence>
<dbReference type="EMBL" id="REGN01004839">
    <property type="protein sequence ID" value="RNA15944.1"/>
    <property type="molecule type" value="Genomic_DNA"/>
</dbReference>